<keyword evidence="2" id="KW-1185">Reference proteome</keyword>
<gene>
    <name evidence="1" type="ORF">QQF64_012022</name>
</gene>
<name>A0ABR3LU89_9TELE</name>
<sequence>MYDVLYVPKLSGNLFTVGAAVKKGNAVQFKKSQCYIRNKDGDLQGMGTQRSDGLYQLDVEGSLPNCHCASSALVTASLWHQRLGHTTKLKDLPAEKEFPFCEACMEEQDV</sequence>
<proteinExistence type="predicted"/>
<organism evidence="1 2">
    <name type="scientific">Cirrhinus molitorella</name>
    <name type="common">mud carp</name>
    <dbReference type="NCBI Taxonomy" id="172907"/>
    <lineage>
        <taxon>Eukaryota</taxon>
        <taxon>Metazoa</taxon>
        <taxon>Chordata</taxon>
        <taxon>Craniata</taxon>
        <taxon>Vertebrata</taxon>
        <taxon>Euteleostomi</taxon>
        <taxon>Actinopterygii</taxon>
        <taxon>Neopterygii</taxon>
        <taxon>Teleostei</taxon>
        <taxon>Ostariophysi</taxon>
        <taxon>Cypriniformes</taxon>
        <taxon>Cyprinidae</taxon>
        <taxon>Labeoninae</taxon>
        <taxon>Labeonini</taxon>
        <taxon>Cirrhinus</taxon>
    </lineage>
</organism>
<dbReference type="Proteomes" id="UP001558613">
    <property type="component" value="Unassembled WGS sequence"/>
</dbReference>
<comment type="caution">
    <text evidence="1">The sequence shown here is derived from an EMBL/GenBank/DDBJ whole genome shotgun (WGS) entry which is preliminary data.</text>
</comment>
<protein>
    <recommendedName>
        <fullName evidence="3">GAG-pre-integrase domain-containing protein</fullName>
    </recommendedName>
</protein>
<reference evidence="1 2" key="1">
    <citation type="submission" date="2023-09" db="EMBL/GenBank/DDBJ databases">
        <authorList>
            <person name="Wang M."/>
        </authorList>
    </citation>
    <scope>NUCLEOTIDE SEQUENCE [LARGE SCALE GENOMIC DNA]</scope>
    <source>
        <strain evidence="1">GT-2023</strain>
        <tissue evidence="1">Liver</tissue>
    </source>
</reference>
<evidence type="ECO:0000313" key="2">
    <source>
        <dbReference type="Proteomes" id="UP001558613"/>
    </source>
</evidence>
<evidence type="ECO:0000313" key="1">
    <source>
        <dbReference type="EMBL" id="KAL1256477.1"/>
    </source>
</evidence>
<dbReference type="EMBL" id="JAYMGO010000018">
    <property type="protein sequence ID" value="KAL1256477.1"/>
    <property type="molecule type" value="Genomic_DNA"/>
</dbReference>
<evidence type="ECO:0008006" key="3">
    <source>
        <dbReference type="Google" id="ProtNLM"/>
    </source>
</evidence>
<accession>A0ABR3LU89</accession>